<evidence type="ECO:0000256" key="9">
    <source>
        <dbReference type="ARBA" id="ARBA00051693"/>
    </source>
</evidence>
<evidence type="ECO:0000313" key="12">
    <source>
        <dbReference type="Proteomes" id="UP000220797"/>
    </source>
</evidence>
<dbReference type="EMBL" id="CVMV01000022">
    <property type="protein sequence ID" value="CRG94337.1"/>
    <property type="molecule type" value="Genomic_DNA"/>
</dbReference>
<dbReference type="Pfam" id="PF00069">
    <property type="entry name" value="Pkinase"/>
    <property type="match status" value="1"/>
</dbReference>
<dbReference type="GO" id="GO:0004708">
    <property type="term" value="F:MAP kinase kinase activity"/>
    <property type="evidence" value="ECO:0007669"/>
    <property type="project" value="UniProtKB-EC"/>
</dbReference>
<name>A0A1J1GPB5_PLAGA</name>
<dbReference type="AlphaFoldDB" id="A0A1J1GPB5"/>
<proteinExistence type="inferred from homology"/>
<comment type="catalytic activity">
    <reaction evidence="9">
        <text>L-tyrosyl-[protein] + ATP = O-phospho-L-tyrosyl-[protein] + ADP + H(+)</text>
        <dbReference type="Rhea" id="RHEA:10596"/>
        <dbReference type="Rhea" id="RHEA-COMP:10136"/>
        <dbReference type="Rhea" id="RHEA-COMP:20101"/>
        <dbReference type="ChEBI" id="CHEBI:15378"/>
        <dbReference type="ChEBI" id="CHEBI:30616"/>
        <dbReference type="ChEBI" id="CHEBI:46858"/>
        <dbReference type="ChEBI" id="CHEBI:61978"/>
        <dbReference type="ChEBI" id="CHEBI:456216"/>
        <dbReference type="EC" id="2.7.12.2"/>
    </reaction>
</comment>
<dbReference type="OMA" id="YMENESI"/>
<dbReference type="Proteomes" id="UP000220797">
    <property type="component" value="Unassembled WGS sequence"/>
</dbReference>
<accession>A0A1J1GPB5</accession>
<keyword evidence="12" id="KW-1185">Reference proteome</keyword>
<dbReference type="PROSITE" id="PS00108">
    <property type="entry name" value="PROTEIN_KINASE_ST"/>
    <property type="match status" value="1"/>
</dbReference>
<dbReference type="GO" id="GO:0005524">
    <property type="term" value="F:ATP binding"/>
    <property type="evidence" value="ECO:0007669"/>
    <property type="project" value="UniProtKB-KW"/>
</dbReference>
<comment type="catalytic activity">
    <reaction evidence="8">
        <text>L-threonyl-[protein] + ATP = O-phospho-L-threonyl-[protein] + ADP + H(+)</text>
        <dbReference type="Rhea" id="RHEA:46608"/>
        <dbReference type="Rhea" id="RHEA-COMP:11060"/>
        <dbReference type="Rhea" id="RHEA-COMP:11605"/>
        <dbReference type="ChEBI" id="CHEBI:15378"/>
        <dbReference type="ChEBI" id="CHEBI:30013"/>
        <dbReference type="ChEBI" id="CHEBI:30616"/>
        <dbReference type="ChEBI" id="CHEBI:61977"/>
        <dbReference type="ChEBI" id="CHEBI:456216"/>
        <dbReference type="EC" id="2.7.12.2"/>
    </reaction>
</comment>
<dbReference type="PANTHER" id="PTHR48013:SF9">
    <property type="entry name" value="DUAL SPECIFICITY MITOGEN-ACTIVATED PROTEIN KINASE KINASE 5"/>
    <property type="match status" value="1"/>
</dbReference>
<evidence type="ECO:0000256" key="1">
    <source>
        <dbReference type="ARBA" id="ARBA00022679"/>
    </source>
</evidence>
<sequence length="346" mass="41731">MEEILNNYPNVYQLNKYKKENTKFINDYKVIRTLSQGKLNKIILCEKDNKLYVLKKYNKKWLEKKRDFYKNTNNEVILKSKFDDLKTELKILIDINNEYCLSCEKIITDYNKIYVLNEYMENESILKYDEFFFVLDKEESFFIPLAVIKCIIKNILKSFLYLHKKKNICHRDIKPSNILLSKNGKIKLCDYGESQYMTDKKIRGTKGTYEFMPPEFFSKESYYDGEKVDIWSLGICLYALFYRVLPFNSKNSLIQLFNDIGKAEIEYHKDRNYFLFQITKKKCNCSNNFLTSEDINFLKCFLKKNPNERHTSEQALKNNWLNDVNYKYIEDYAEEIYKRKINHSFE</sequence>
<keyword evidence="4" id="KW-0067">ATP-binding</keyword>
<dbReference type="Gene3D" id="1.10.510.10">
    <property type="entry name" value="Transferase(Phosphotransferase) domain 1"/>
    <property type="match status" value="1"/>
</dbReference>
<dbReference type="GeneID" id="39732571"/>
<dbReference type="InterPro" id="IPR008271">
    <property type="entry name" value="Ser/Thr_kinase_AS"/>
</dbReference>
<comment type="caution">
    <text evidence="11">The sequence shown here is derived from an EMBL/GenBank/DDBJ whole genome shotgun (WGS) entry which is preliminary data.</text>
</comment>
<dbReference type="GO" id="GO:0004713">
    <property type="term" value="F:protein tyrosine kinase activity"/>
    <property type="evidence" value="ECO:0007669"/>
    <property type="project" value="RHEA"/>
</dbReference>
<keyword evidence="1 11" id="KW-0808">Transferase</keyword>
<evidence type="ECO:0000256" key="3">
    <source>
        <dbReference type="ARBA" id="ARBA00022777"/>
    </source>
</evidence>
<dbReference type="VEuPathDB" id="PlasmoDB:PGAL8A_00404100"/>
<evidence type="ECO:0000256" key="8">
    <source>
        <dbReference type="ARBA" id="ARBA00049299"/>
    </source>
</evidence>
<reference evidence="11" key="1">
    <citation type="submission" date="2015-04" db="EMBL/GenBank/DDBJ databases">
        <authorList>
            <consortium name="Pathogen Informatics"/>
        </authorList>
    </citation>
    <scope>NUCLEOTIDE SEQUENCE [LARGE SCALE GENOMIC DNA]</scope>
    <source>
        <strain evidence="11">8A</strain>
    </source>
</reference>
<evidence type="ECO:0000256" key="5">
    <source>
        <dbReference type="ARBA" id="ARBA00038035"/>
    </source>
</evidence>
<comment type="similarity">
    <text evidence="5">Belongs to the protein kinase superfamily. STE Ser/Thr protein kinase family. MAP kinase kinase subfamily.</text>
</comment>
<dbReference type="GO" id="GO:0106310">
    <property type="term" value="F:protein serine kinase activity"/>
    <property type="evidence" value="ECO:0007669"/>
    <property type="project" value="RHEA"/>
</dbReference>
<dbReference type="SUPFAM" id="SSF56112">
    <property type="entry name" value="Protein kinase-like (PK-like)"/>
    <property type="match status" value="1"/>
</dbReference>
<dbReference type="InterPro" id="IPR011009">
    <property type="entry name" value="Kinase-like_dom_sf"/>
</dbReference>
<evidence type="ECO:0000313" key="11">
    <source>
        <dbReference type="EMBL" id="CRG94337.1"/>
    </source>
</evidence>
<evidence type="ECO:0000259" key="10">
    <source>
        <dbReference type="PROSITE" id="PS50011"/>
    </source>
</evidence>
<organism evidence="11 12">
    <name type="scientific">Plasmodium gallinaceum</name>
    <dbReference type="NCBI Taxonomy" id="5849"/>
    <lineage>
        <taxon>Eukaryota</taxon>
        <taxon>Sar</taxon>
        <taxon>Alveolata</taxon>
        <taxon>Apicomplexa</taxon>
        <taxon>Aconoidasida</taxon>
        <taxon>Haemosporida</taxon>
        <taxon>Plasmodiidae</taxon>
        <taxon>Plasmodium</taxon>
        <taxon>Plasmodium (Haemamoeba)</taxon>
    </lineage>
</organism>
<dbReference type="PANTHER" id="PTHR48013">
    <property type="entry name" value="DUAL SPECIFICITY MITOGEN-ACTIVATED PROTEIN KINASE KINASE 5-RELATED"/>
    <property type="match status" value="1"/>
</dbReference>
<keyword evidence="2" id="KW-0547">Nucleotide-binding</keyword>
<evidence type="ECO:0000256" key="6">
    <source>
        <dbReference type="ARBA" id="ARBA00038999"/>
    </source>
</evidence>
<dbReference type="Gene3D" id="3.30.200.20">
    <property type="entry name" value="Phosphorylase Kinase, domain 1"/>
    <property type="match status" value="1"/>
</dbReference>
<dbReference type="SMART" id="SM00220">
    <property type="entry name" value="S_TKc"/>
    <property type="match status" value="1"/>
</dbReference>
<protein>
    <recommendedName>
        <fullName evidence="6">mitogen-activated protein kinase kinase</fullName>
        <ecNumber evidence="6">2.7.12.2</ecNumber>
    </recommendedName>
</protein>
<feature type="domain" description="Protein kinase" evidence="10">
    <location>
        <begin position="28"/>
        <end position="321"/>
    </location>
</feature>
<dbReference type="InterPro" id="IPR000719">
    <property type="entry name" value="Prot_kinase_dom"/>
</dbReference>
<evidence type="ECO:0000256" key="4">
    <source>
        <dbReference type="ARBA" id="ARBA00022840"/>
    </source>
</evidence>
<comment type="catalytic activity">
    <reaction evidence="7">
        <text>L-seryl-[protein] + ATP = O-phospho-L-seryl-[protein] + ADP + H(+)</text>
        <dbReference type="Rhea" id="RHEA:17989"/>
        <dbReference type="Rhea" id="RHEA-COMP:9863"/>
        <dbReference type="Rhea" id="RHEA-COMP:11604"/>
        <dbReference type="ChEBI" id="CHEBI:15378"/>
        <dbReference type="ChEBI" id="CHEBI:29999"/>
        <dbReference type="ChEBI" id="CHEBI:30616"/>
        <dbReference type="ChEBI" id="CHEBI:83421"/>
        <dbReference type="ChEBI" id="CHEBI:456216"/>
        <dbReference type="EC" id="2.7.12.2"/>
    </reaction>
</comment>
<gene>
    <name evidence="11" type="primary">PK7</name>
    <name evidence="11" type="ORF">PGAL8A_00404100</name>
</gene>
<evidence type="ECO:0000256" key="7">
    <source>
        <dbReference type="ARBA" id="ARBA00049014"/>
    </source>
</evidence>
<keyword evidence="3 11" id="KW-0418">Kinase</keyword>
<dbReference type="PROSITE" id="PS50011">
    <property type="entry name" value="PROTEIN_KINASE_DOM"/>
    <property type="match status" value="1"/>
</dbReference>
<dbReference type="EC" id="2.7.12.2" evidence="6"/>
<dbReference type="RefSeq" id="XP_028527158.1">
    <property type="nucleotide sequence ID" value="XM_028670402.1"/>
</dbReference>
<evidence type="ECO:0000256" key="2">
    <source>
        <dbReference type="ARBA" id="ARBA00022741"/>
    </source>
</evidence>
<dbReference type="OrthoDB" id="68483at2759"/>